<dbReference type="FunFam" id="3.30.160.60:FF:000074">
    <property type="entry name" value="Tripartite motif containing 66"/>
    <property type="match status" value="1"/>
</dbReference>
<dbReference type="Ensembl" id="ENSEBUT00000021886.1">
    <property type="protein sequence ID" value="ENSEBUP00000021311.1"/>
    <property type="gene ID" value="ENSEBUG00000013159.1"/>
</dbReference>
<name>A0A8C4QY41_EPTBU</name>
<dbReference type="SUPFAM" id="SSF57903">
    <property type="entry name" value="FYVE/PHD zinc finger"/>
    <property type="match status" value="1"/>
</dbReference>
<dbReference type="Proteomes" id="UP000694388">
    <property type="component" value="Unplaced"/>
</dbReference>
<feature type="compositionally biased region" description="Polar residues" evidence="11">
    <location>
        <begin position="1"/>
        <end position="12"/>
    </location>
</feature>
<proteinExistence type="predicted"/>
<reference evidence="15" key="1">
    <citation type="submission" date="2025-08" db="UniProtKB">
        <authorList>
            <consortium name="Ensembl"/>
        </authorList>
    </citation>
    <scope>IDENTIFICATION</scope>
</reference>
<evidence type="ECO:0000313" key="16">
    <source>
        <dbReference type="Proteomes" id="UP000694388"/>
    </source>
</evidence>
<feature type="region of interest" description="Disordered" evidence="11">
    <location>
        <begin position="816"/>
        <end position="854"/>
    </location>
</feature>
<dbReference type="GO" id="GO:0000785">
    <property type="term" value="C:chromatin"/>
    <property type="evidence" value="ECO:0007669"/>
    <property type="project" value="TreeGrafter"/>
</dbReference>
<dbReference type="InterPro" id="IPR000315">
    <property type="entry name" value="Znf_B-box"/>
</dbReference>
<evidence type="ECO:0000256" key="5">
    <source>
        <dbReference type="ARBA" id="ARBA00022833"/>
    </source>
</evidence>
<comment type="subcellular location">
    <subcellularLocation>
        <location evidence="1">Nucleus</location>
    </subcellularLocation>
</comment>
<dbReference type="PANTHER" id="PTHR45915:SF6">
    <property type="entry name" value="E3 UBIQUITIN-PROTEIN LIGASE TRIM33"/>
    <property type="match status" value="1"/>
</dbReference>
<accession>A0A8C4QY41</accession>
<dbReference type="AlphaFoldDB" id="A0A8C4QY41"/>
<dbReference type="GeneTree" id="ENSGT00940000156361"/>
<feature type="domain" description="PHD-type" evidence="12">
    <location>
        <begin position="1063"/>
        <end position="1109"/>
    </location>
</feature>
<dbReference type="SMART" id="SM00249">
    <property type="entry name" value="PHD"/>
    <property type="match status" value="1"/>
</dbReference>
<keyword evidence="8" id="KW-0539">Nucleus</keyword>
<evidence type="ECO:0000256" key="2">
    <source>
        <dbReference type="ARBA" id="ARBA00022723"/>
    </source>
</evidence>
<dbReference type="InterPro" id="IPR017907">
    <property type="entry name" value="Znf_RING_CS"/>
</dbReference>
<organism evidence="15 16">
    <name type="scientific">Eptatretus burgeri</name>
    <name type="common">Inshore hagfish</name>
    <dbReference type="NCBI Taxonomy" id="7764"/>
    <lineage>
        <taxon>Eukaryota</taxon>
        <taxon>Metazoa</taxon>
        <taxon>Chordata</taxon>
        <taxon>Craniata</taxon>
        <taxon>Vertebrata</taxon>
        <taxon>Cyclostomata</taxon>
        <taxon>Myxini</taxon>
        <taxon>Myxiniformes</taxon>
        <taxon>Myxinidae</taxon>
        <taxon>Eptatretinae</taxon>
        <taxon>Eptatretus</taxon>
    </lineage>
</organism>
<evidence type="ECO:0000256" key="4">
    <source>
        <dbReference type="ARBA" id="ARBA00022771"/>
    </source>
</evidence>
<reference evidence="15" key="2">
    <citation type="submission" date="2025-09" db="UniProtKB">
        <authorList>
            <consortium name="Ensembl"/>
        </authorList>
    </citation>
    <scope>IDENTIFICATION</scope>
</reference>
<dbReference type="InterPro" id="IPR003649">
    <property type="entry name" value="Bbox_C"/>
</dbReference>
<feature type="compositionally biased region" description="Low complexity" evidence="11">
    <location>
        <begin position="749"/>
        <end position="759"/>
    </location>
</feature>
<feature type="compositionally biased region" description="Polar residues" evidence="11">
    <location>
        <begin position="531"/>
        <end position="544"/>
    </location>
</feature>
<dbReference type="SMART" id="SM00336">
    <property type="entry name" value="BBOX"/>
    <property type="match status" value="2"/>
</dbReference>
<evidence type="ECO:0000256" key="11">
    <source>
        <dbReference type="SAM" id="MobiDB-lite"/>
    </source>
</evidence>
<keyword evidence="16" id="KW-1185">Reference proteome</keyword>
<evidence type="ECO:0000256" key="7">
    <source>
        <dbReference type="ARBA" id="ARBA00023117"/>
    </source>
</evidence>
<dbReference type="InterPro" id="IPR001841">
    <property type="entry name" value="Znf_RING"/>
</dbReference>
<dbReference type="PROSITE" id="PS50016">
    <property type="entry name" value="ZF_PHD_2"/>
    <property type="match status" value="1"/>
</dbReference>
<evidence type="ECO:0000256" key="9">
    <source>
        <dbReference type="PROSITE-ProRule" id="PRU00024"/>
    </source>
</evidence>
<feature type="region of interest" description="Disordered" evidence="11">
    <location>
        <begin position="521"/>
        <end position="608"/>
    </location>
</feature>
<evidence type="ECO:0000256" key="3">
    <source>
        <dbReference type="ARBA" id="ARBA00022737"/>
    </source>
</evidence>
<keyword evidence="4 9" id="KW-0863">Zinc-finger</keyword>
<dbReference type="InterPro" id="IPR013083">
    <property type="entry name" value="Znf_RING/FYVE/PHD"/>
</dbReference>
<dbReference type="InterPro" id="IPR019787">
    <property type="entry name" value="Znf_PHD-finger"/>
</dbReference>
<dbReference type="PROSITE" id="PS00518">
    <property type="entry name" value="ZF_RING_1"/>
    <property type="match status" value="1"/>
</dbReference>
<dbReference type="PROSITE" id="PS50119">
    <property type="entry name" value="ZF_BBOX"/>
    <property type="match status" value="2"/>
</dbReference>
<evidence type="ECO:0000256" key="8">
    <source>
        <dbReference type="ARBA" id="ARBA00023242"/>
    </source>
</evidence>
<evidence type="ECO:0000259" key="12">
    <source>
        <dbReference type="PROSITE" id="PS50016"/>
    </source>
</evidence>
<evidence type="ECO:0000259" key="13">
    <source>
        <dbReference type="PROSITE" id="PS50089"/>
    </source>
</evidence>
<feature type="region of interest" description="Disordered" evidence="11">
    <location>
        <begin position="874"/>
        <end position="965"/>
    </location>
</feature>
<dbReference type="InterPro" id="IPR001965">
    <property type="entry name" value="Znf_PHD"/>
</dbReference>
<dbReference type="SMART" id="SM00502">
    <property type="entry name" value="BBC"/>
    <property type="match status" value="1"/>
</dbReference>
<dbReference type="GO" id="GO:0005634">
    <property type="term" value="C:nucleus"/>
    <property type="evidence" value="ECO:0007669"/>
    <property type="project" value="UniProtKB-SubCell"/>
</dbReference>
<keyword evidence="3" id="KW-0677">Repeat</keyword>
<feature type="coiled-coil region" evidence="10">
    <location>
        <begin position="354"/>
        <end position="385"/>
    </location>
</feature>
<keyword evidence="5" id="KW-0862">Zinc</keyword>
<feature type="region of interest" description="Disordered" evidence="11">
    <location>
        <begin position="749"/>
        <end position="780"/>
    </location>
</feature>
<feature type="domain" description="B box-type" evidence="14">
    <location>
        <begin position="222"/>
        <end position="274"/>
    </location>
</feature>
<feature type="compositionally biased region" description="Basic and acidic residues" evidence="11">
    <location>
        <begin position="1017"/>
        <end position="1030"/>
    </location>
</feature>
<dbReference type="Gene3D" id="3.30.160.60">
    <property type="entry name" value="Classic Zinc Finger"/>
    <property type="match status" value="1"/>
</dbReference>
<evidence type="ECO:0000259" key="14">
    <source>
        <dbReference type="PROSITE" id="PS50119"/>
    </source>
</evidence>
<feature type="region of interest" description="Disordered" evidence="11">
    <location>
        <begin position="988"/>
        <end position="1045"/>
    </location>
</feature>
<feature type="region of interest" description="Disordered" evidence="11">
    <location>
        <begin position="1"/>
        <end position="63"/>
    </location>
</feature>
<protein>
    <submittedName>
        <fullName evidence="15">Tripartite motif containing 33</fullName>
    </submittedName>
</protein>
<dbReference type="GO" id="GO:0008270">
    <property type="term" value="F:zinc ion binding"/>
    <property type="evidence" value="ECO:0007669"/>
    <property type="project" value="UniProtKB-KW"/>
</dbReference>
<sequence length="1256" mass="135118">MEFGEQTSNVSNELILVENGVEGDNDEGRGAGAGAVGSEREAEAGVTAGEQSEQSRGEQDKAEASAPLNLLEVCAVCRLGLQTREPKLLPCLHSFCQACLPRPQRQQLCLGAAAAAAVNGADVTGSGPTQELIHCPVCRQVCQPKDIVDNYFVKDGSESQAGTDNSIQPCTCCEDGAYAEGFCTECSEWLCKTCIDAHQRVKFTKDHLIRQKDEASQGPFCQKPVFCPYHKQEPLKLFCETCDRLTCRDCQLLEHKEHRYQFIEEAFQHQVVVIETLLAKLQEKRNYVQYSSAQVQNRYLGFCQSSFKHIMYCFSTEMILNYLVFLLSVFRLNEVAEVHGKVEHDIKVSIFTLVNEINKKGKALLQQLEAVTKERQSKLQRQQKEVVALARHTEHILSFARWAVSGGNSTALLYSKRLITYQLRNVLRVRCDPAPVTSSGIRFHCDPSYWAKNVINLGTLLVETPPPSQQVVGLPHGPPQPPQPNTAINHLPGPGAKSVAQGGQINLAQLRLQHLQQQAIKQQQLRLAGRTGSSGNPGEPSVSQGRHPATMGPQRRLSSGPGQGVGPGSAPEFASKQPPGLISLPGFLTGRGHGPTQTSPLIPTSSIPAGVPPVTLSLSAQPTRQSTHNAAKMIGLQRPPGHNVIHVQVLRQNSNPASHGGPFAMGNLHGGVGPPMPGVQPPVPRARPAHPIPSVSCPEGLPCLPDIPQIQFDNMLKVENYNNGTIARHGLSSPSMHFTMPQVSNPSVAFSSPVAAPSSHHQPPVRRSSTGTPNSSPSPKVAMVRLESVKVKVEAGLGNGEGDGAPCNFSNVTVKLEGSGSHSRGPGGRGTCCLMNSPENVLTPPPSNPSSEAMPLAMRVKEERWEDCGQNLASSCSVSNRSGGPSPLHASSTHRSDTPSHHTASTSSLHDDDSGVHGDVSSTPSLHGDGPSGAGVDSLSEMAFNSDDPSTLPIDSPITSVQNNNGSICPDISSVLGVEGTDTSNINISSSLGEGLHENGPQELSLASPKVSAEGPTHLEGKCSEQHDDAPSSTCNGEGEEEGNQTITSTSLLDQSKEYVDGVLYCAVCGLAGEMYTCSLCFRHFHGNCHLPLLRGPGCDWECGMCSKLEEAESSSNLDMGLSPTDQRKCERLLLSLLCCGSGTSPRWQHCFWSNRHAELLSIRKQLEKGVPVPYSCGWNFITAMDTFLSSAMSAMTEPQQIQVAQIMCTHFCEQVRELFPDINSTLLSTSAQLDALHISFQRNPESREPLVSKVF</sequence>
<dbReference type="SUPFAM" id="SSF57850">
    <property type="entry name" value="RING/U-box"/>
    <property type="match status" value="1"/>
</dbReference>
<dbReference type="Gene3D" id="3.30.40.10">
    <property type="entry name" value="Zinc/RING finger domain, C3HC4 (zinc finger)"/>
    <property type="match status" value="2"/>
</dbReference>
<dbReference type="PROSITE" id="PS50089">
    <property type="entry name" value="ZF_RING_2"/>
    <property type="match status" value="1"/>
</dbReference>
<keyword evidence="6 10" id="KW-0175">Coiled coil</keyword>
<dbReference type="SMART" id="SM00184">
    <property type="entry name" value="RING"/>
    <property type="match status" value="1"/>
</dbReference>
<feature type="domain" description="RING-type" evidence="13">
    <location>
        <begin position="74"/>
        <end position="139"/>
    </location>
</feature>
<keyword evidence="2" id="KW-0479">Metal-binding</keyword>
<dbReference type="PANTHER" id="PTHR45915">
    <property type="entry name" value="TRANSCRIPTION INTERMEDIARY FACTOR"/>
    <property type="match status" value="1"/>
</dbReference>
<evidence type="ECO:0000256" key="1">
    <source>
        <dbReference type="ARBA" id="ARBA00004123"/>
    </source>
</evidence>
<feature type="compositionally biased region" description="Low complexity" evidence="11">
    <location>
        <begin position="768"/>
        <end position="779"/>
    </location>
</feature>
<evidence type="ECO:0000313" key="15">
    <source>
        <dbReference type="Ensembl" id="ENSEBUP00000021311.1"/>
    </source>
</evidence>
<keyword evidence="7" id="KW-0103">Bromodomain</keyword>
<dbReference type="SUPFAM" id="SSF57845">
    <property type="entry name" value="B-box zinc-binding domain"/>
    <property type="match status" value="1"/>
</dbReference>
<evidence type="ECO:0000256" key="10">
    <source>
        <dbReference type="SAM" id="Coils"/>
    </source>
</evidence>
<dbReference type="Pfam" id="PF00643">
    <property type="entry name" value="zf-B_box"/>
    <property type="match status" value="1"/>
</dbReference>
<feature type="region of interest" description="Disordered" evidence="11">
    <location>
        <begin position="468"/>
        <end position="500"/>
    </location>
</feature>
<feature type="compositionally biased region" description="Basic and acidic residues" evidence="11">
    <location>
        <begin position="53"/>
        <end position="63"/>
    </location>
</feature>
<feature type="domain" description="B box-type" evidence="14">
    <location>
        <begin position="165"/>
        <end position="212"/>
    </location>
</feature>
<feature type="compositionally biased region" description="Polar residues" evidence="11">
    <location>
        <begin position="874"/>
        <end position="893"/>
    </location>
</feature>
<dbReference type="InterPro" id="IPR011011">
    <property type="entry name" value="Znf_FYVE_PHD"/>
</dbReference>
<evidence type="ECO:0000256" key="6">
    <source>
        <dbReference type="ARBA" id="ARBA00023054"/>
    </source>
</evidence>
<dbReference type="CDD" id="cd16585">
    <property type="entry name" value="RING-HC_TIF1_C-VI"/>
    <property type="match status" value="1"/>
</dbReference>
<feature type="compositionally biased region" description="Polar residues" evidence="11">
    <location>
        <begin position="595"/>
        <end position="607"/>
    </location>
</feature>